<dbReference type="PANTHER" id="PTHR46328">
    <property type="entry name" value="FAR-RED IMPAIRED RESPONSIVE (FAR1) FAMILY PROTEIN-RELATED"/>
    <property type="match status" value="1"/>
</dbReference>
<dbReference type="EMBL" id="JAVXUP010000026">
    <property type="protein sequence ID" value="KAK3041913.1"/>
    <property type="molecule type" value="Genomic_DNA"/>
</dbReference>
<gene>
    <name evidence="2" type="ORF">RJ639_002195</name>
</gene>
<dbReference type="AlphaFoldDB" id="A0AA88X8N6"/>
<keyword evidence="3" id="KW-1185">Reference proteome</keyword>
<evidence type="ECO:0000313" key="2">
    <source>
        <dbReference type="EMBL" id="KAK3041913.1"/>
    </source>
</evidence>
<dbReference type="Pfam" id="PF03101">
    <property type="entry name" value="FAR1"/>
    <property type="match status" value="1"/>
</dbReference>
<comment type="caution">
    <text evidence="2">The sequence shown here is derived from an EMBL/GenBank/DDBJ whole genome shotgun (WGS) entry which is preliminary data.</text>
</comment>
<dbReference type="InterPro" id="IPR004330">
    <property type="entry name" value="FAR1_DNA_bnd_dom"/>
</dbReference>
<protein>
    <recommendedName>
        <fullName evidence="1">FAR1 domain-containing protein</fullName>
    </recommendedName>
</protein>
<dbReference type="Proteomes" id="UP001188597">
    <property type="component" value="Unassembled WGS sequence"/>
</dbReference>
<accession>A0AA88X8N6</accession>
<reference evidence="2" key="1">
    <citation type="submission" date="2022-12" db="EMBL/GenBank/DDBJ databases">
        <title>Draft genome assemblies for two species of Escallonia (Escalloniales).</title>
        <authorList>
            <person name="Chanderbali A."/>
            <person name="Dervinis C."/>
            <person name="Anghel I."/>
            <person name="Soltis D."/>
            <person name="Soltis P."/>
            <person name="Zapata F."/>
        </authorList>
    </citation>
    <scope>NUCLEOTIDE SEQUENCE</scope>
    <source>
        <strain evidence="2">UCBG64.0493</strain>
        <tissue evidence="2">Leaf</tissue>
    </source>
</reference>
<sequence>MTNATRVPKKNQMRTSKLLEVGNNELLLKFISNDWVPKIIWNPIAGIKHGNYGRTMEGKRALACARIIQAKVKIVTSEKSVCNKEGFQEIDKCDHLSKVPRAETRTGCLVGMKILFDQKKCQYYLPDFNGEHNHDLHAPTSVH</sequence>
<feature type="domain" description="FAR1" evidence="1">
    <location>
        <begin position="72"/>
        <end position="137"/>
    </location>
</feature>
<dbReference type="PANTHER" id="PTHR46328:SF34">
    <property type="entry name" value="PROTEIN FAR1-RELATED SEQUENCE 5-LIKE"/>
    <property type="match status" value="1"/>
</dbReference>
<evidence type="ECO:0000313" key="3">
    <source>
        <dbReference type="Proteomes" id="UP001188597"/>
    </source>
</evidence>
<name>A0AA88X8N6_9ASTE</name>
<evidence type="ECO:0000259" key="1">
    <source>
        <dbReference type="Pfam" id="PF03101"/>
    </source>
</evidence>
<organism evidence="2 3">
    <name type="scientific">Escallonia herrerae</name>
    <dbReference type="NCBI Taxonomy" id="1293975"/>
    <lineage>
        <taxon>Eukaryota</taxon>
        <taxon>Viridiplantae</taxon>
        <taxon>Streptophyta</taxon>
        <taxon>Embryophyta</taxon>
        <taxon>Tracheophyta</taxon>
        <taxon>Spermatophyta</taxon>
        <taxon>Magnoliopsida</taxon>
        <taxon>eudicotyledons</taxon>
        <taxon>Gunneridae</taxon>
        <taxon>Pentapetalae</taxon>
        <taxon>asterids</taxon>
        <taxon>campanulids</taxon>
        <taxon>Escalloniales</taxon>
        <taxon>Escalloniaceae</taxon>
        <taxon>Escallonia</taxon>
    </lineage>
</organism>
<proteinExistence type="predicted"/>